<proteinExistence type="predicted"/>
<name>A0ABV7KVR5_9PROT</name>
<accession>A0ABV7KVR5</accession>
<dbReference type="Gene3D" id="3.10.129.10">
    <property type="entry name" value="Hotdog Thioesterase"/>
    <property type="match status" value="1"/>
</dbReference>
<dbReference type="RefSeq" id="WP_379898288.1">
    <property type="nucleotide sequence ID" value="NZ_JBHRTR010000011.1"/>
</dbReference>
<dbReference type="InterPro" id="IPR025540">
    <property type="entry name" value="FlK"/>
</dbReference>
<keyword evidence="3" id="KW-1185">Reference proteome</keyword>
<sequence>MPESLSAMLDVPVGLENRLTITSSRKDSAESFGNAGVDVVATPALIGFLEQAAGRALKPYMSPDEVTLGTMIDVQHLGAAPVGAAIDCTARVTAVDDNRVTFAVEARWNGRTLMKGRHGRAVVDGARFFRRLEEMTSEG</sequence>
<dbReference type="Pfam" id="PF22636">
    <property type="entry name" value="FlK"/>
    <property type="match status" value="1"/>
</dbReference>
<dbReference type="PANTHER" id="PTHR36934">
    <property type="entry name" value="BLR0278 PROTEIN"/>
    <property type="match status" value="1"/>
</dbReference>
<dbReference type="SUPFAM" id="SSF54637">
    <property type="entry name" value="Thioesterase/thiol ester dehydrase-isomerase"/>
    <property type="match status" value="1"/>
</dbReference>
<evidence type="ECO:0000313" key="2">
    <source>
        <dbReference type="EMBL" id="MFC3226355.1"/>
    </source>
</evidence>
<dbReference type="Proteomes" id="UP001595528">
    <property type="component" value="Unassembled WGS sequence"/>
</dbReference>
<evidence type="ECO:0000259" key="1">
    <source>
        <dbReference type="Pfam" id="PF22636"/>
    </source>
</evidence>
<comment type="caution">
    <text evidence="2">The sequence shown here is derived from an EMBL/GenBank/DDBJ whole genome shotgun (WGS) entry which is preliminary data.</text>
</comment>
<protein>
    <submittedName>
        <fullName evidence="2">Thioesterase family protein</fullName>
    </submittedName>
</protein>
<dbReference type="InterPro" id="IPR054485">
    <property type="entry name" value="FlK-like_dom"/>
</dbReference>
<evidence type="ECO:0000313" key="3">
    <source>
        <dbReference type="Proteomes" id="UP001595528"/>
    </source>
</evidence>
<reference evidence="3" key="1">
    <citation type="journal article" date="2019" name="Int. J. Syst. Evol. Microbiol.">
        <title>The Global Catalogue of Microorganisms (GCM) 10K type strain sequencing project: providing services to taxonomists for standard genome sequencing and annotation.</title>
        <authorList>
            <consortium name="The Broad Institute Genomics Platform"/>
            <consortium name="The Broad Institute Genome Sequencing Center for Infectious Disease"/>
            <person name="Wu L."/>
            <person name="Ma J."/>
        </authorList>
    </citation>
    <scope>NUCLEOTIDE SEQUENCE [LARGE SCALE GENOMIC DNA]</scope>
    <source>
        <strain evidence="3">KCTC 42964</strain>
    </source>
</reference>
<dbReference type="EMBL" id="JBHRTR010000011">
    <property type="protein sequence ID" value="MFC3226355.1"/>
    <property type="molecule type" value="Genomic_DNA"/>
</dbReference>
<feature type="domain" description="Fluoroacetyl-CoA-specific thioesterase-like" evidence="1">
    <location>
        <begin position="26"/>
        <end position="124"/>
    </location>
</feature>
<dbReference type="PANTHER" id="PTHR36934:SF1">
    <property type="entry name" value="THIOESTERASE DOMAIN-CONTAINING PROTEIN"/>
    <property type="match status" value="1"/>
</dbReference>
<dbReference type="PIRSF" id="PIRSF014972">
    <property type="entry name" value="FlK"/>
    <property type="match status" value="1"/>
</dbReference>
<dbReference type="InterPro" id="IPR029069">
    <property type="entry name" value="HotDog_dom_sf"/>
</dbReference>
<gene>
    <name evidence="2" type="ORF">ACFOGJ_03895</name>
</gene>
<organism evidence="2 3">
    <name type="scientific">Marinibaculum pumilum</name>
    <dbReference type="NCBI Taxonomy" id="1766165"/>
    <lineage>
        <taxon>Bacteria</taxon>
        <taxon>Pseudomonadati</taxon>
        <taxon>Pseudomonadota</taxon>
        <taxon>Alphaproteobacteria</taxon>
        <taxon>Rhodospirillales</taxon>
        <taxon>Rhodospirillaceae</taxon>
        <taxon>Marinibaculum</taxon>
    </lineage>
</organism>